<dbReference type="PANTHER" id="PTHR10859:SF91">
    <property type="entry name" value="DOLICHYL-PHOSPHATE BETA-GLUCOSYLTRANSFERASE"/>
    <property type="match status" value="1"/>
</dbReference>
<dbReference type="GO" id="GO:0004581">
    <property type="term" value="F:dolichyl-phosphate beta-glucosyltransferase activity"/>
    <property type="evidence" value="ECO:0007669"/>
    <property type="project" value="UniProtKB-EC"/>
</dbReference>
<evidence type="ECO:0000256" key="6">
    <source>
        <dbReference type="ARBA" id="ARBA00022676"/>
    </source>
</evidence>
<protein>
    <recommendedName>
        <fullName evidence="5">dolichyl-phosphate beta-glucosyltransferase</fullName>
        <ecNumber evidence="5">2.4.1.117</ecNumber>
    </recommendedName>
</protein>
<evidence type="ECO:0000256" key="14">
    <source>
        <dbReference type="SAM" id="MobiDB-lite"/>
    </source>
</evidence>
<feature type="domain" description="GtrA/DPMS transmembrane" evidence="17">
    <location>
        <begin position="305"/>
        <end position="421"/>
    </location>
</feature>
<evidence type="ECO:0000256" key="3">
    <source>
        <dbReference type="ARBA" id="ARBA00004922"/>
    </source>
</evidence>
<dbReference type="AlphaFoldDB" id="A0A9W6VJ10"/>
<dbReference type="InterPro" id="IPR035518">
    <property type="entry name" value="DPG_synthase"/>
</dbReference>
<evidence type="ECO:0000313" key="18">
    <source>
        <dbReference type="EMBL" id="GLY68016.1"/>
    </source>
</evidence>
<organism evidence="18 19">
    <name type="scientific">Amycolatopsis taiwanensis</name>
    <dbReference type="NCBI Taxonomy" id="342230"/>
    <lineage>
        <taxon>Bacteria</taxon>
        <taxon>Bacillati</taxon>
        <taxon>Actinomycetota</taxon>
        <taxon>Actinomycetes</taxon>
        <taxon>Pseudonocardiales</taxon>
        <taxon>Pseudonocardiaceae</taxon>
        <taxon>Amycolatopsis</taxon>
    </lineage>
</organism>
<keyword evidence="6" id="KW-0328">Glycosyltransferase</keyword>
<keyword evidence="8 15" id="KW-0812">Transmembrane</keyword>
<feature type="transmembrane region" description="Helical" evidence="15">
    <location>
        <begin position="325"/>
        <end position="344"/>
    </location>
</feature>
<evidence type="ECO:0000256" key="15">
    <source>
        <dbReference type="SAM" id="Phobius"/>
    </source>
</evidence>
<dbReference type="InterPro" id="IPR007267">
    <property type="entry name" value="GtrA_DPMS_TM"/>
</dbReference>
<dbReference type="GO" id="GO:0000271">
    <property type="term" value="P:polysaccharide biosynthetic process"/>
    <property type="evidence" value="ECO:0007669"/>
    <property type="project" value="InterPro"/>
</dbReference>
<evidence type="ECO:0000256" key="11">
    <source>
        <dbReference type="ARBA" id="ARBA00022989"/>
    </source>
</evidence>
<feature type="region of interest" description="Disordered" evidence="14">
    <location>
        <begin position="1"/>
        <end position="21"/>
    </location>
</feature>
<feature type="transmembrane region" description="Helical" evidence="15">
    <location>
        <begin position="365"/>
        <end position="389"/>
    </location>
</feature>
<dbReference type="Pfam" id="PF04138">
    <property type="entry name" value="GtrA_DPMS_TM"/>
    <property type="match status" value="1"/>
</dbReference>
<keyword evidence="10" id="KW-0735">Signal-anchor</keyword>
<dbReference type="SUPFAM" id="SSF53448">
    <property type="entry name" value="Nucleotide-diphospho-sugar transferases"/>
    <property type="match status" value="1"/>
</dbReference>
<feature type="transmembrane region" description="Helical" evidence="15">
    <location>
        <begin position="395"/>
        <end position="416"/>
    </location>
</feature>
<dbReference type="EC" id="2.4.1.117" evidence="5"/>
<dbReference type="Proteomes" id="UP001165136">
    <property type="component" value="Unassembled WGS sequence"/>
</dbReference>
<evidence type="ECO:0000256" key="5">
    <source>
        <dbReference type="ARBA" id="ARBA00012583"/>
    </source>
</evidence>
<dbReference type="GO" id="GO:0006487">
    <property type="term" value="P:protein N-linked glycosylation"/>
    <property type="evidence" value="ECO:0007669"/>
    <property type="project" value="TreeGrafter"/>
</dbReference>
<evidence type="ECO:0000256" key="1">
    <source>
        <dbReference type="ARBA" id="ARBA00004141"/>
    </source>
</evidence>
<gene>
    <name evidence="18" type="ORF">Atai01_46350</name>
</gene>
<name>A0A9W6VJ10_9PSEU</name>
<evidence type="ECO:0000259" key="17">
    <source>
        <dbReference type="Pfam" id="PF04138"/>
    </source>
</evidence>
<dbReference type="CDD" id="cd04188">
    <property type="entry name" value="DPG_synthase"/>
    <property type="match status" value="1"/>
</dbReference>
<dbReference type="EMBL" id="BSTI01000010">
    <property type="protein sequence ID" value="GLY68016.1"/>
    <property type="molecule type" value="Genomic_DNA"/>
</dbReference>
<reference evidence="18" key="1">
    <citation type="submission" date="2023-03" db="EMBL/GenBank/DDBJ databases">
        <title>Amycolatopsis taiwanensis NBRC 103393.</title>
        <authorList>
            <person name="Ichikawa N."/>
            <person name="Sato H."/>
            <person name="Tonouchi N."/>
        </authorList>
    </citation>
    <scope>NUCLEOTIDE SEQUENCE</scope>
    <source>
        <strain evidence="18">NBRC 103393</strain>
    </source>
</reference>
<keyword evidence="7" id="KW-0808">Transferase</keyword>
<dbReference type="PANTHER" id="PTHR10859">
    <property type="entry name" value="GLYCOSYL TRANSFERASE"/>
    <property type="match status" value="1"/>
</dbReference>
<dbReference type="Pfam" id="PF00535">
    <property type="entry name" value="Glycos_transf_2"/>
    <property type="match status" value="1"/>
</dbReference>
<keyword evidence="12 15" id="KW-0472">Membrane</keyword>
<comment type="caution">
    <text evidence="18">The sequence shown here is derived from an EMBL/GenBank/DDBJ whole genome shotgun (WGS) entry which is preliminary data.</text>
</comment>
<comment type="subcellular location">
    <subcellularLocation>
        <location evidence="2">Endoplasmic reticulum membrane</location>
        <topology evidence="2">Single-pass membrane protein</topology>
    </subcellularLocation>
    <subcellularLocation>
        <location evidence="1">Membrane</location>
        <topology evidence="1">Multi-pass membrane protein</topology>
    </subcellularLocation>
</comment>
<evidence type="ECO:0000256" key="2">
    <source>
        <dbReference type="ARBA" id="ARBA00004389"/>
    </source>
</evidence>
<accession>A0A9W6VJ10</accession>
<feature type="domain" description="Glycosyltransferase 2-like" evidence="16">
    <location>
        <begin position="39"/>
        <end position="202"/>
    </location>
</feature>
<evidence type="ECO:0000313" key="19">
    <source>
        <dbReference type="Proteomes" id="UP001165136"/>
    </source>
</evidence>
<evidence type="ECO:0000256" key="10">
    <source>
        <dbReference type="ARBA" id="ARBA00022968"/>
    </source>
</evidence>
<feature type="transmembrane region" description="Helical" evidence="15">
    <location>
        <begin position="302"/>
        <end position="319"/>
    </location>
</feature>
<dbReference type="RefSeq" id="WP_084143828.1">
    <property type="nucleotide sequence ID" value="NZ_BSTI01000010.1"/>
</dbReference>
<comment type="pathway">
    <text evidence="3">Protein modification; protein glycosylation.</text>
</comment>
<evidence type="ECO:0000256" key="9">
    <source>
        <dbReference type="ARBA" id="ARBA00022824"/>
    </source>
</evidence>
<keyword evidence="9" id="KW-0256">Endoplasmic reticulum</keyword>
<evidence type="ECO:0000256" key="4">
    <source>
        <dbReference type="ARBA" id="ARBA00006739"/>
    </source>
</evidence>
<evidence type="ECO:0000256" key="7">
    <source>
        <dbReference type="ARBA" id="ARBA00022679"/>
    </source>
</evidence>
<dbReference type="InterPro" id="IPR029044">
    <property type="entry name" value="Nucleotide-diphossugar_trans"/>
</dbReference>
<sequence length="432" mass="47821">MQQSVGETVIPDGTVDGNGFAPGVGSPAKNPLWTTTVDIVIPVYNEERVLTGTIEVLRAYLRDHFPYDWTITIMDNGSVDGTMDVANGLAAQDPRVRVRHLDVPGRGRALRYAWGLSDADVVVYMDADLSTGLDALVPLVTSLATGHSDIAIGSRHAPGAQIVRCIKREFTSRTYNALIRLTHGARFRDAQCGFKAARRDVIRPMLAHIRDDGWFFDTELLLLAEHNGLRIQEVPVDWLEDVDTRVDVAYTAWHDIRGLLRMLRTKSAGKARIAGLPERPEPRPQHPDPVLGRQDNRLLSQLFAFAAIGTLSLAVHLGLYTLLRMWFPLLVANLGALVIATLFNTEANRRFTFHARSQRTGQVHVQGLIVFGLYYAFTSGALLLLHGLIPDASRLLELVVLAASSLIGSVGRFVMLRNWVFRRKARKAVATV</sequence>
<dbReference type="InterPro" id="IPR001173">
    <property type="entry name" value="Glyco_trans_2-like"/>
</dbReference>
<evidence type="ECO:0000256" key="12">
    <source>
        <dbReference type="ARBA" id="ARBA00023136"/>
    </source>
</evidence>
<keyword evidence="11 15" id="KW-1133">Transmembrane helix</keyword>
<proteinExistence type="inferred from homology"/>
<comment type="catalytic activity">
    <reaction evidence="13">
        <text>a di-trans,poly-cis-dolichyl phosphate + UDP-alpha-D-glucose = a di-trans,poly-cis-dolichyl beta-D-glucosyl phosphate + UDP</text>
        <dbReference type="Rhea" id="RHEA:15401"/>
        <dbReference type="Rhea" id="RHEA-COMP:19498"/>
        <dbReference type="Rhea" id="RHEA-COMP:19502"/>
        <dbReference type="ChEBI" id="CHEBI:57525"/>
        <dbReference type="ChEBI" id="CHEBI:57683"/>
        <dbReference type="ChEBI" id="CHEBI:58223"/>
        <dbReference type="ChEBI" id="CHEBI:58885"/>
        <dbReference type="EC" id="2.4.1.117"/>
    </reaction>
    <physiologicalReaction direction="left-to-right" evidence="13">
        <dbReference type="Rhea" id="RHEA:15402"/>
    </physiologicalReaction>
</comment>
<dbReference type="GO" id="GO:0016020">
    <property type="term" value="C:membrane"/>
    <property type="evidence" value="ECO:0007669"/>
    <property type="project" value="UniProtKB-SubCell"/>
</dbReference>
<keyword evidence="19" id="KW-1185">Reference proteome</keyword>
<evidence type="ECO:0000259" key="16">
    <source>
        <dbReference type="Pfam" id="PF00535"/>
    </source>
</evidence>
<evidence type="ECO:0000256" key="13">
    <source>
        <dbReference type="ARBA" id="ARBA00045097"/>
    </source>
</evidence>
<comment type="similarity">
    <text evidence="4">Belongs to the glycosyltransferase 2 family.</text>
</comment>
<dbReference type="Gene3D" id="3.90.550.10">
    <property type="entry name" value="Spore Coat Polysaccharide Biosynthesis Protein SpsA, Chain A"/>
    <property type="match status" value="1"/>
</dbReference>
<evidence type="ECO:0000256" key="8">
    <source>
        <dbReference type="ARBA" id="ARBA00022692"/>
    </source>
</evidence>